<name>A0AAV7TDZ6_PLEWA</name>
<feature type="compositionally biased region" description="Polar residues" evidence="1">
    <location>
        <begin position="44"/>
        <end position="53"/>
    </location>
</feature>
<protein>
    <submittedName>
        <fullName evidence="2">Uncharacterized protein</fullName>
    </submittedName>
</protein>
<accession>A0AAV7TDZ6</accession>
<gene>
    <name evidence="2" type="ORF">NDU88_006148</name>
</gene>
<comment type="caution">
    <text evidence="2">The sequence shown here is derived from an EMBL/GenBank/DDBJ whole genome shotgun (WGS) entry which is preliminary data.</text>
</comment>
<keyword evidence="3" id="KW-1185">Reference proteome</keyword>
<dbReference type="EMBL" id="JANPWB010000007">
    <property type="protein sequence ID" value="KAJ1174326.1"/>
    <property type="molecule type" value="Genomic_DNA"/>
</dbReference>
<dbReference type="AlphaFoldDB" id="A0AAV7TDZ6"/>
<feature type="region of interest" description="Disordered" evidence="1">
    <location>
        <begin position="25"/>
        <end position="75"/>
    </location>
</feature>
<evidence type="ECO:0000313" key="3">
    <source>
        <dbReference type="Proteomes" id="UP001066276"/>
    </source>
</evidence>
<dbReference type="Proteomes" id="UP001066276">
    <property type="component" value="Chromosome 4_1"/>
</dbReference>
<organism evidence="2 3">
    <name type="scientific">Pleurodeles waltl</name>
    <name type="common">Iberian ribbed newt</name>
    <dbReference type="NCBI Taxonomy" id="8319"/>
    <lineage>
        <taxon>Eukaryota</taxon>
        <taxon>Metazoa</taxon>
        <taxon>Chordata</taxon>
        <taxon>Craniata</taxon>
        <taxon>Vertebrata</taxon>
        <taxon>Euteleostomi</taxon>
        <taxon>Amphibia</taxon>
        <taxon>Batrachia</taxon>
        <taxon>Caudata</taxon>
        <taxon>Salamandroidea</taxon>
        <taxon>Salamandridae</taxon>
        <taxon>Pleurodelinae</taxon>
        <taxon>Pleurodeles</taxon>
    </lineage>
</organism>
<sequence length="75" mass="8115">MYATSTDHVPHPAADVTNAVLVPREWAPNRPPAEPSLHVFNGPETPTHTSSRVPNHPTAHASDPAQQPQDPEHTT</sequence>
<evidence type="ECO:0000256" key="1">
    <source>
        <dbReference type="SAM" id="MobiDB-lite"/>
    </source>
</evidence>
<evidence type="ECO:0000313" key="2">
    <source>
        <dbReference type="EMBL" id="KAJ1174326.1"/>
    </source>
</evidence>
<proteinExistence type="predicted"/>
<reference evidence="2" key="1">
    <citation type="journal article" date="2022" name="bioRxiv">
        <title>Sequencing and chromosome-scale assembly of the giantPleurodeles waltlgenome.</title>
        <authorList>
            <person name="Brown T."/>
            <person name="Elewa A."/>
            <person name="Iarovenko S."/>
            <person name="Subramanian E."/>
            <person name="Araus A.J."/>
            <person name="Petzold A."/>
            <person name="Susuki M."/>
            <person name="Suzuki K.-i.T."/>
            <person name="Hayashi T."/>
            <person name="Toyoda A."/>
            <person name="Oliveira C."/>
            <person name="Osipova E."/>
            <person name="Leigh N.D."/>
            <person name="Simon A."/>
            <person name="Yun M.H."/>
        </authorList>
    </citation>
    <scope>NUCLEOTIDE SEQUENCE</scope>
    <source>
        <strain evidence="2">20211129_DDA</strain>
        <tissue evidence="2">Liver</tissue>
    </source>
</reference>